<feature type="chain" id="PRO_5043905302" description="Ice-binding protein C-terminal domain-containing protein" evidence="1">
    <location>
        <begin position="21"/>
        <end position="226"/>
    </location>
</feature>
<name>A0AAT9FQG4_9BACT</name>
<evidence type="ECO:0000259" key="2">
    <source>
        <dbReference type="Pfam" id="PF07589"/>
    </source>
</evidence>
<evidence type="ECO:0000256" key="1">
    <source>
        <dbReference type="SAM" id="SignalP"/>
    </source>
</evidence>
<reference evidence="3" key="1">
    <citation type="submission" date="2024-07" db="EMBL/GenBank/DDBJ databases">
        <title>Complete genome sequence of Verrucomicrobiaceae bacterium NT6N.</title>
        <authorList>
            <person name="Huang C."/>
            <person name="Takami H."/>
            <person name="Hamasaki K."/>
        </authorList>
    </citation>
    <scope>NUCLEOTIDE SEQUENCE</scope>
    <source>
        <strain evidence="3">NT6N</strain>
    </source>
</reference>
<dbReference type="NCBIfam" id="TIGR03382">
    <property type="entry name" value="GC_trans_RRR"/>
    <property type="match status" value="1"/>
</dbReference>
<feature type="domain" description="Ice-binding protein C-terminal" evidence="2">
    <location>
        <begin position="204"/>
        <end position="225"/>
    </location>
</feature>
<dbReference type="AlphaFoldDB" id="A0AAT9FQG4"/>
<feature type="signal peptide" evidence="1">
    <location>
        <begin position="1"/>
        <end position="20"/>
    </location>
</feature>
<dbReference type="KEGG" id="osu:NT6N_31720"/>
<sequence length="226" mass="23277">MKTINTLACLSVLAASSANAALVDFTVNNATQNGVANIVPLNDVDLGSGITADISVTASGDLDSHNAGLGSGTQLGGGESLTFTFSDIQGLGLGESVFFQINSYLSTDGSVGGYVFNSPNANLFTSFDITVDGGATIVGTVDENIATTVSGFDLNFSTAAAVDTQEYELFSPVSFNTSFTVANNVTQNGDNYYVQGFDIEAVVVPEPSSMALLGLGALGVLLRRRR</sequence>
<accession>A0AAT9FQG4</accession>
<dbReference type="InterPro" id="IPR013424">
    <property type="entry name" value="Ice-binding_C"/>
</dbReference>
<keyword evidence="1" id="KW-0732">Signal</keyword>
<protein>
    <recommendedName>
        <fullName evidence="2">Ice-binding protein C-terminal domain-containing protein</fullName>
    </recommendedName>
</protein>
<gene>
    <name evidence="3" type="ORF">NT6N_31720</name>
</gene>
<dbReference type="NCBIfam" id="TIGR02595">
    <property type="entry name" value="PEP_CTERM"/>
    <property type="match status" value="1"/>
</dbReference>
<evidence type="ECO:0000313" key="3">
    <source>
        <dbReference type="EMBL" id="BDS08132.1"/>
    </source>
</evidence>
<dbReference type="EMBL" id="AP026866">
    <property type="protein sequence ID" value="BDS08132.1"/>
    <property type="molecule type" value="Genomic_DNA"/>
</dbReference>
<organism evidence="3">
    <name type="scientific">Oceaniferula spumae</name>
    <dbReference type="NCBI Taxonomy" id="2979115"/>
    <lineage>
        <taxon>Bacteria</taxon>
        <taxon>Pseudomonadati</taxon>
        <taxon>Verrucomicrobiota</taxon>
        <taxon>Verrucomicrobiia</taxon>
        <taxon>Verrucomicrobiales</taxon>
        <taxon>Verrucomicrobiaceae</taxon>
        <taxon>Oceaniferula</taxon>
    </lineage>
</organism>
<dbReference type="Pfam" id="PF07589">
    <property type="entry name" value="PEP-CTERM"/>
    <property type="match status" value="1"/>
</dbReference>
<proteinExistence type="predicted"/>
<dbReference type="InterPro" id="IPR017756">
    <property type="entry name" value="TM_Gly-Cys-Arg_CS"/>
</dbReference>